<keyword evidence="8" id="KW-0325">Glycoprotein</keyword>
<keyword evidence="2" id="KW-0964">Secreted</keyword>
<protein>
    <recommendedName>
        <fullName evidence="10">Peptidase S1 domain-containing protein</fullName>
    </recommendedName>
</protein>
<dbReference type="PROSITE" id="PS00135">
    <property type="entry name" value="TRYPSIN_SER"/>
    <property type="match status" value="1"/>
</dbReference>
<feature type="domain" description="Peptidase S1" evidence="10">
    <location>
        <begin position="243"/>
        <end position="482"/>
    </location>
</feature>
<dbReference type="CDD" id="cd00190">
    <property type="entry name" value="Tryp_SPc"/>
    <property type="match status" value="1"/>
</dbReference>
<organism evidence="11 12">
    <name type="scientific">Allacma fusca</name>
    <dbReference type="NCBI Taxonomy" id="39272"/>
    <lineage>
        <taxon>Eukaryota</taxon>
        <taxon>Metazoa</taxon>
        <taxon>Ecdysozoa</taxon>
        <taxon>Arthropoda</taxon>
        <taxon>Hexapoda</taxon>
        <taxon>Collembola</taxon>
        <taxon>Symphypleona</taxon>
        <taxon>Sminthuridae</taxon>
        <taxon>Allacma</taxon>
    </lineage>
</organism>
<evidence type="ECO:0000256" key="5">
    <source>
        <dbReference type="ARBA" id="ARBA00022801"/>
    </source>
</evidence>
<dbReference type="InterPro" id="IPR018114">
    <property type="entry name" value="TRYPSIN_HIS"/>
</dbReference>
<dbReference type="PANTHER" id="PTHR24264">
    <property type="entry name" value="TRYPSIN-RELATED"/>
    <property type="match status" value="1"/>
</dbReference>
<dbReference type="PROSITE" id="PS00134">
    <property type="entry name" value="TRYPSIN_HIS"/>
    <property type="match status" value="1"/>
</dbReference>
<evidence type="ECO:0000256" key="8">
    <source>
        <dbReference type="ARBA" id="ARBA00023180"/>
    </source>
</evidence>
<dbReference type="GO" id="GO:0005615">
    <property type="term" value="C:extracellular space"/>
    <property type="evidence" value="ECO:0007669"/>
    <property type="project" value="TreeGrafter"/>
</dbReference>
<dbReference type="PROSITE" id="PS50240">
    <property type="entry name" value="TRYPSIN_DOM"/>
    <property type="match status" value="1"/>
</dbReference>
<evidence type="ECO:0000256" key="6">
    <source>
        <dbReference type="ARBA" id="ARBA00022825"/>
    </source>
</evidence>
<evidence type="ECO:0000256" key="9">
    <source>
        <dbReference type="RuleBase" id="RU363034"/>
    </source>
</evidence>
<evidence type="ECO:0000256" key="7">
    <source>
        <dbReference type="ARBA" id="ARBA00023157"/>
    </source>
</evidence>
<dbReference type="EMBL" id="CAJVCH010417418">
    <property type="protein sequence ID" value="CAG7818307.1"/>
    <property type="molecule type" value="Genomic_DNA"/>
</dbReference>
<dbReference type="GO" id="GO:0006508">
    <property type="term" value="P:proteolysis"/>
    <property type="evidence" value="ECO:0007669"/>
    <property type="project" value="UniProtKB-KW"/>
</dbReference>
<evidence type="ECO:0000256" key="4">
    <source>
        <dbReference type="ARBA" id="ARBA00022729"/>
    </source>
</evidence>
<gene>
    <name evidence="11" type="ORF">AFUS01_LOCUS28820</name>
</gene>
<comment type="subcellular location">
    <subcellularLocation>
        <location evidence="1">Secreted</location>
    </subcellularLocation>
</comment>
<proteinExistence type="predicted"/>
<dbReference type="Pfam" id="PF00089">
    <property type="entry name" value="Trypsin"/>
    <property type="match status" value="1"/>
</dbReference>
<dbReference type="OrthoDB" id="7754674at2759"/>
<keyword evidence="4" id="KW-0732">Signal</keyword>
<dbReference type="InterPro" id="IPR033116">
    <property type="entry name" value="TRYPSIN_SER"/>
</dbReference>
<evidence type="ECO:0000259" key="10">
    <source>
        <dbReference type="PROSITE" id="PS50240"/>
    </source>
</evidence>
<dbReference type="AlphaFoldDB" id="A0A8J2PCL0"/>
<evidence type="ECO:0000313" key="12">
    <source>
        <dbReference type="Proteomes" id="UP000708208"/>
    </source>
</evidence>
<dbReference type="GO" id="GO:0004252">
    <property type="term" value="F:serine-type endopeptidase activity"/>
    <property type="evidence" value="ECO:0007669"/>
    <property type="project" value="InterPro"/>
</dbReference>
<evidence type="ECO:0000256" key="1">
    <source>
        <dbReference type="ARBA" id="ARBA00004613"/>
    </source>
</evidence>
<sequence>MIFNHLFCNTPSLRNPYMPRNRNENFMEIIEADHENAPANLIEYLMYLLAVQVKMLSKQGFFLISTHNAEPTLYNVETMALLRISLLAIVLVAFFCSVSEADKYQYEDTIIIEPSKKLPTGVRTKRQGYLLVDYYGSRVEEQQQQQPQPQCYTNNGEPGVCDTLSSCYPVLYTAAHENGYRNLTNLALAEDLMAAAGPCSNNQQDIINNIICCPTGFRAKYPIVQQPPKSDPPRVADCGNLKVVGGTQAPAGTYPFMAALMSKGRQFCGGSLIDSRHILTAAHCVQHMTANDVANFRIYLGARNVRLPNEPGRKVYQVSRVLYNRGFSMQTLHDDIAIVRLAEDVREFNEKIQAICLSTGDPPYDGGSSKATLSGWGKQGQNLPQSPQLLQVTLPVLTNAACRAKYGSYAPAGITEGMVCAGGGGKDACQGDSGGPLQRPSPTFPGKTEQIGVVSWGIGCGTYPGVYTRVDKYRSWLDRARAM</sequence>
<dbReference type="FunFam" id="2.40.10.10:FF:000068">
    <property type="entry name" value="transmembrane protease serine 2"/>
    <property type="match status" value="1"/>
</dbReference>
<dbReference type="InterPro" id="IPR050127">
    <property type="entry name" value="Serine_Proteases_S1"/>
</dbReference>
<comment type="caution">
    <text evidence="11">The sequence shown here is derived from an EMBL/GenBank/DDBJ whole genome shotgun (WGS) entry which is preliminary data.</text>
</comment>
<keyword evidence="6 9" id="KW-0720">Serine protease</keyword>
<evidence type="ECO:0000256" key="3">
    <source>
        <dbReference type="ARBA" id="ARBA00022670"/>
    </source>
</evidence>
<name>A0A8J2PCL0_9HEXA</name>
<dbReference type="Proteomes" id="UP000708208">
    <property type="component" value="Unassembled WGS sequence"/>
</dbReference>
<keyword evidence="7" id="KW-1015">Disulfide bond</keyword>
<evidence type="ECO:0000313" key="11">
    <source>
        <dbReference type="EMBL" id="CAG7818307.1"/>
    </source>
</evidence>
<evidence type="ECO:0000256" key="2">
    <source>
        <dbReference type="ARBA" id="ARBA00022525"/>
    </source>
</evidence>
<keyword evidence="12" id="KW-1185">Reference proteome</keyword>
<dbReference type="FunFam" id="2.40.10.10:FF:000054">
    <property type="entry name" value="Complement C1r subcomponent"/>
    <property type="match status" value="1"/>
</dbReference>
<accession>A0A8J2PCL0</accession>
<keyword evidence="5 9" id="KW-0378">Hydrolase</keyword>
<dbReference type="PANTHER" id="PTHR24264:SF65">
    <property type="entry name" value="SRCR DOMAIN-CONTAINING PROTEIN"/>
    <property type="match status" value="1"/>
</dbReference>
<dbReference type="SMART" id="SM00020">
    <property type="entry name" value="Tryp_SPc"/>
    <property type="match status" value="1"/>
</dbReference>
<reference evidence="11" key="1">
    <citation type="submission" date="2021-06" db="EMBL/GenBank/DDBJ databases">
        <authorList>
            <person name="Hodson N. C."/>
            <person name="Mongue J. A."/>
            <person name="Jaron S. K."/>
        </authorList>
    </citation>
    <scope>NUCLEOTIDE SEQUENCE</scope>
</reference>
<dbReference type="InterPro" id="IPR001254">
    <property type="entry name" value="Trypsin_dom"/>
</dbReference>
<keyword evidence="3 9" id="KW-0645">Protease</keyword>